<organism evidence="3 4">
    <name type="scientific">Lolium multiflorum</name>
    <name type="common">Italian ryegrass</name>
    <name type="synonym">Lolium perenne subsp. multiflorum</name>
    <dbReference type="NCBI Taxonomy" id="4521"/>
    <lineage>
        <taxon>Eukaryota</taxon>
        <taxon>Viridiplantae</taxon>
        <taxon>Streptophyta</taxon>
        <taxon>Embryophyta</taxon>
        <taxon>Tracheophyta</taxon>
        <taxon>Spermatophyta</taxon>
        <taxon>Magnoliopsida</taxon>
        <taxon>Liliopsida</taxon>
        <taxon>Poales</taxon>
        <taxon>Poaceae</taxon>
        <taxon>BOP clade</taxon>
        <taxon>Pooideae</taxon>
        <taxon>Poodae</taxon>
        <taxon>Poeae</taxon>
        <taxon>Poeae Chloroplast Group 2 (Poeae type)</taxon>
        <taxon>Loliodinae</taxon>
        <taxon>Loliinae</taxon>
        <taxon>Lolium</taxon>
    </lineage>
</organism>
<dbReference type="GO" id="GO:0008270">
    <property type="term" value="F:zinc ion binding"/>
    <property type="evidence" value="ECO:0007669"/>
    <property type="project" value="InterPro"/>
</dbReference>
<evidence type="ECO:0000256" key="1">
    <source>
        <dbReference type="SAM" id="MobiDB-lite"/>
    </source>
</evidence>
<evidence type="ECO:0000313" key="3">
    <source>
        <dbReference type="EMBL" id="KAK1612883.1"/>
    </source>
</evidence>
<dbReference type="InterPro" id="IPR003604">
    <property type="entry name" value="Matrin/U1-like-C_Znf_C2H2"/>
</dbReference>
<dbReference type="AlphaFoldDB" id="A0AAD8R545"/>
<dbReference type="GO" id="GO:0003676">
    <property type="term" value="F:nucleic acid binding"/>
    <property type="evidence" value="ECO:0007669"/>
    <property type="project" value="InterPro"/>
</dbReference>
<accession>A0AAD8R545</accession>
<dbReference type="Pfam" id="PF12874">
    <property type="entry name" value="zf-met"/>
    <property type="match status" value="2"/>
</dbReference>
<dbReference type="Gene3D" id="3.30.160.60">
    <property type="entry name" value="Classic Zinc Finger"/>
    <property type="match status" value="2"/>
</dbReference>
<reference evidence="3" key="1">
    <citation type="submission" date="2023-07" db="EMBL/GenBank/DDBJ databases">
        <title>A chromosome-level genome assembly of Lolium multiflorum.</title>
        <authorList>
            <person name="Chen Y."/>
            <person name="Copetti D."/>
            <person name="Kolliker R."/>
            <person name="Studer B."/>
        </authorList>
    </citation>
    <scope>NUCLEOTIDE SEQUENCE</scope>
    <source>
        <strain evidence="3">02402/16</strain>
        <tissue evidence="3">Leaf</tissue>
    </source>
</reference>
<sequence length="389" mass="43366">MEFRFRAGDRGPSSSASGDSPPVPLSTPHNGCFGGPAVQGKRIWNLSSDLIPRGAPIPDNAPRPLRQPGPLPPPPSTEWEAARREGIIQMEVRRRLIEEEVRREFEAKGDLAFAQAHRSGFLHDPFFPPGHLMPPAMHPPPHALPPMPFKDFGAWHGFNQFGPRPHAGFGERMPFHCEEERRLSPPRPKPKHKLQLLEIEPSGRPEAPSSKTKVQRMKRKADTIVGPTVPKNVPKNVPKKVQKLTKDWSCALCQVSATCEAGLNEHLEGKKHKAKFAQSGTSKVITDSKDNMRKITGNKSGIEPCDEPKKICILVDGELHEVVQKNNYLWCDRCKVRCDSNVTMAGHLRSKKHNKRNKVWSSIEAVRMDTKINEDLSSPCESKLTAGTP</sequence>
<dbReference type="SMART" id="SM00451">
    <property type="entry name" value="ZnF_U1"/>
    <property type="match status" value="2"/>
</dbReference>
<dbReference type="SUPFAM" id="SSF57667">
    <property type="entry name" value="beta-beta-alpha zinc fingers"/>
    <property type="match status" value="2"/>
</dbReference>
<evidence type="ECO:0000259" key="2">
    <source>
        <dbReference type="SMART" id="SM00451"/>
    </source>
</evidence>
<dbReference type="PANTHER" id="PTHR47487">
    <property type="entry name" value="OS06G0651300 PROTEIN-RELATED"/>
    <property type="match status" value="1"/>
</dbReference>
<dbReference type="InterPro" id="IPR036236">
    <property type="entry name" value="Znf_C2H2_sf"/>
</dbReference>
<keyword evidence="4" id="KW-1185">Reference proteome</keyword>
<evidence type="ECO:0000313" key="4">
    <source>
        <dbReference type="Proteomes" id="UP001231189"/>
    </source>
</evidence>
<gene>
    <name evidence="3" type="ORF">QYE76_036556</name>
</gene>
<feature type="domain" description="U1-type" evidence="2">
    <location>
        <begin position="326"/>
        <end position="360"/>
    </location>
</feature>
<feature type="region of interest" description="Disordered" evidence="1">
    <location>
        <begin position="49"/>
        <end position="78"/>
    </location>
</feature>
<proteinExistence type="predicted"/>
<feature type="domain" description="U1-type" evidence="2">
    <location>
        <begin position="245"/>
        <end position="279"/>
    </location>
</feature>
<feature type="region of interest" description="Disordered" evidence="1">
    <location>
        <begin position="1"/>
        <end position="34"/>
    </location>
</feature>
<feature type="compositionally biased region" description="Pro residues" evidence="1">
    <location>
        <begin position="59"/>
        <end position="76"/>
    </location>
</feature>
<dbReference type="Proteomes" id="UP001231189">
    <property type="component" value="Unassembled WGS sequence"/>
</dbReference>
<dbReference type="EMBL" id="JAUUTY010000007">
    <property type="protein sequence ID" value="KAK1612883.1"/>
    <property type="molecule type" value="Genomic_DNA"/>
</dbReference>
<dbReference type="InterPro" id="IPR013087">
    <property type="entry name" value="Znf_C2H2_type"/>
</dbReference>
<name>A0AAD8R545_LOLMU</name>
<protein>
    <recommendedName>
        <fullName evidence="2">U1-type domain-containing protein</fullName>
    </recommendedName>
</protein>
<comment type="caution">
    <text evidence="3">The sequence shown here is derived from an EMBL/GenBank/DDBJ whole genome shotgun (WGS) entry which is preliminary data.</text>
</comment>
<dbReference type="PANTHER" id="PTHR47487:SF8">
    <property type="entry name" value="OS08G0270900 PROTEIN"/>
    <property type="match status" value="1"/>
</dbReference>
<feature type="compositionally biased region" description="Low complexity" evidence="1">
    <location>
        <begin position="10"/>
        <end position="20"/>
    </location>
</feature>